<keyword evidence="3" id="KW-0804">Transcription</keyword>
<reference evidence="5 7" key="3">
    <citation type="submission" date="2019-07" db="EMBL/GenBank/DDBJ databases">
        <title>Whole genome shotgun sequence of Methylobacterium oxalidis NBRC 107715.</title>
        <authorList>
            <person name="Hosoyama A."/>
            <person name="Uohara A."/>
            <person name="Ohji S."/>
            <person name="Ichikawa N."/>
        </authorList>
    </citation>
    <scope>NUCLEOTIDE SEQUENCE [LARGE SCALE GENOMIC DNA]</scope>
    <source>
        <strain evidence="5 7">NBRC 107715</strain>
    </source>
</reference>
<name>A0A512IZC6_9HYPH</name>
<comment type="caution">
    <text evidence="5">The sequence shown here is derived from an EMBL/GenBank/DDBJ whole genome shotgun (WGS) entry which is preliminary data.</text>
</comment>
<dbReference type="Pfam" id="PF00027">
    <property type="entry name" value="cNMP_binding"/>
    <property type="match status" value="1"/>
</dbReference>
<dbReference type="InterPro" id="IPR018490">
    <property type="entry name" value="cNMP-bd_dom_sf"/>
</dbReference>
<dbReference type="PROSITE" id="PS51063">
    <property type="entry name" value="HTH_CRP_2"/>
    <property type="match status" value="1"/>
</dbReference>
<dbReference type="InterPro" id="IPR001387">
    <property type="entry name" value="Cro/C1-type_HTH"/>
</dbReference>
<dbReference type="OrthoDB" id="7983567at2"/>
<reference evidence="6" key="4">
    <citation type="submission" date="2023-01" db="EMBL/GenBank/DDBJ databases">
        <title>Draft genome sequence of Methylobacterium oxalidis strain NBRC 107715.</title>
        <authorList>
            <person name="Sun Q."/>
            <person name="Mori K."/>
        </authorList>
    </citation>
    <scope>NUCLEOTIDE SEQUENCE</scope>
    <source>
        <strain evidence="6">NBRC 107715</strain>
    </source>
</reference>
<accession>A0A512IZC6</accession>
<evidence type="ECO:0000256" key="1">
    <source>
        <dbReference type="ARBA" id="ARBA00023015"/>
    </source>
</evidence>
<dbReference type="InterPro" id="IPR036390">
    <property type="entry name" value="WH_DNA-bd_sf"/>
</dbReference>
<dbReference type="AlphaFoldDB" id="A0A512IZC6"/>
<dbReference type="Proteomes" id="UP000321960">
    <property type="component" value="Unassembled WGS sequence"/>
</dbReference>
<dbReference type="GO" id="GO:0006355">
    <property type="term" value="P:regulation of DNA-templated transcription"/>
    <property type="evidence" value="ECO:0007669"/>
    <property type="project" value="InterPro"/>
</dbReference>
<sequence>MPPTAVNHPLICKLEHSAALSQVERSALEALTLSRRPVSARHDIAVHDNTDRVYLVMSGIAGRYKTLRQGNRRIVSFAVPGDLCRMHICGPSTRDMRLGALTHCTVVDIPRTRLTELIETHPGIAHVMRWLAMMELNRAREWLVNDSRPADRRLAHHFCELLVCLQVVGLANENSFELAISQADLADAMGISQVHINRVLQGLRAGDLIVWSKSALTIPDVERLQAFAEFDPGYLDLRPAKAA</sequence>
<evidence type="ECO:0000259" key="4">
    <source>
        <dbReference type="PROSITE" id="PS51063"/>
    </source>
</evidence>
<keyword evidence="2" id="KW-0238">DNA-binding</keyword>
<feature type="domain" description="HTH crp-type" evidence="4">
    <location>
        <begin position="148"/>
        <end position="222"/>
    </location>
</feature>
<evidence type="ECO:0000313" key="6">
    <source>
        <dbReference type="EMBL" id="GLS67320.1"/>
    </source>
</evidence>
<dbReference type="Gene3D" id="2.60.120.10">
    <property type="entry name" value="Jelly Rolls"/>
    <property type="match status" value="1"/>
</dbReference>
<keyword evidence="8" id="KW-1185">Reference proteome</keyword>
<dbReference type="EMBL" id="BSPK01000112">
    <property type="protein sequence ID" value="GLS67320.1"/>
    <property type="molecule type" value="Genomic_DNA"/>
</dbReference>
<evidence type="ECO:0000313" key="7">
    <source>
        <dbReference type="Proteomes" id="UP000321960"/>
    </source>
</evidence>
<dbReference type="InterPro" id="IPR036388">
    <property type="entry name" value="WH-like_DNA-bd_sf"/>
</dbReference>
<dbReference type="GO" id="GO:0003677">
    <property type="term" value="F:DNA binding"/>
    <property type="evidence" value="ECO:0007669"/>
    <property type="project" value="UniProtKB-KW"/>
</dbReference>
<dbReference type="InterPro" id="IPR012318">
    <property type="entry name" value="HTH_CRP"/>
</dbReference>
<protein>
    <submittedName>
        <fullName evidence="5">Crp/Fnr family transcriptional regulator</fullName>
    </submittedName>
</protein>
<evidence type="ECO:0000313" key="5">
    <source>
        <dbReference type="EMBL" id="GEP03061.1"/>
    </source>
</evidence>
<dbReference type="CDD" id="cd00038">
    <property type="entry name" value="CAP_ED"/>
    <property type="match status" value="1"/>
</dbReference>
<proteinExistence type="predicted"/>
<dbReference type="InterPro" id="IPR014710">
    <property type="entry name" value="RmlC-like_jellyroll"/>
</dbReference>
<reference evidence="8" key="2">
    <citation type="journal article" date="2019" name="Int. J. Syst. Evol. Microbiol.">
        <title>The Global Catalogue of Microorganisms (GCM) 10K type strain sequencing project: providing services to taxonomists for standard genome sequencing and annotation.</title>
        <authorList>
            <consortium name="The Broad Institute Genomics Platform"/>
            <consortium name="The Broad Institute Genome Sequencing Center for Infectious Disease"/>
            <person name="Wu L."/>
            <person name="Ma J."/>
        </authorList>
    </citation>
    <scope>NUCLEOTIDE SEQUENCE [LARGE SCALE GENOMIC DNA]</scope>
    <source>
        <strain evidence="8">NBRC 107715</strain>
    </source>
</reference>
<evidence type="ECO:0000256" key="2">
    <source>
        <dbReference type="ARBA" id="ARBA00023125"/>
    </source>
</evidence>
<dbReference type="Gene3D" id="1.10.10.10">
    <property type="entry name" value="Winged helix-like DNA-binding domain superfamily/Winged helix DNA-binding domain"/>
    <property type="match status" value="1"/>
</dbReference>
<dbReference type="SUPFAM" id="SSF46785">
    <property type="entry name" value="Winged helix' DNA-binding domain"/>
    <property type="match status" value="1"/>
</dbReference>
<dbReference type="CDD" id="cd00093">
    <property type="entry name" value="HTH_XRE"/>
    <property type="match status" value="1"/>
</dbReference>
<keyword evidence="1" id="KW-0805">Transcription regulation</keyword>
<organism evidence="5 7">
    <name type="scientific">Methylobacterium oxalidis</name>
    <dbReference type="NCBI Taxonomy" id="944322"/>
    <lineage>
        <taxon>Bacteria</taxon>
        <taxon>Pseudomonadati</taxon>
        <taxon>Pseudomonadota</taxon>
        <taxon>Alphaproteobacteria</taxon>
        <taxon>Hyphomicrobiales</taxon>
        <taxon>Methylobacteriaceae</taxon>
        <taxon>Methylobacterium</taxon>
    </lineage>
</organism>
<reference evidence="6" key="1">
    <citation type="journal article" date="2014" name="Int. J. Syst. Evol. Microbiol.">
        <title>Complete genome of a new Firmicutes species belonging to the dominant human colonic microbiota ('Ruminococcus bicirculans') reveals two chromosomes and a selective capacity to utilize plant glucans.</title>
        <authorList>
            <consortium name="NISC Comparative Sequencing Program"/>
            <person name="Wegmann U."/>
            <person name="Louis P."/>
            <person name="Goesmann A."/>
            <person name="Henrissat B."/>
            <person name="Duncan S.H."/>
            <person name="Flint H.J."/>
        </authorList>
    </citation>
    <scope>NUCLEOTIDE SEQUENCE</scope>
    <source>
        <strain evidence="6">NBRC 107715</strain>
    </source>
</reference>
<dbReference type="Proteomes" id="UP001156856">
    <property type="component" value="Unassembled WGS sequence"/>
</dbReference>
<dbReference type="SUPFAM" id="SSF51206">
    <property type="entry name" value="cAMP-binding domain-like"/>
    <property type="match status" value="1"/>
</dbReference>
<dbReference type="EMBL" id="BJZU01000017">
    <property type="protein sequence ID" value="GEP03061.1"/>
    <property type="molecule type" value="Genomic_DNA"/>
</dbReference>
<evidence type="ECO:0000313" key="8">
    <source>
        <dbReference type="Proteomes" id="UP001156856"/>
    </source>
</evidence>
<dbReference type="InterPro" id="IPR000595">
    <property type="entry name" value="cNMP-bd_dom"/>
</dbReference>
<evidence type="ECO:0000256" key="3">
    <source>
        <dbReference type="ARBA" id="ARBA00023163"/>
    </source>
</evidence>
<gene>
    <name evidence="6" type="ORF">GCM10007888_57040</name>
    <name evidence="5" type="ORF">MOX02_10990</name>
</gene>
<dbReference type="Pfam" id="PF13545">
    <property type="entry name" value="HTH_Crp_2"/>
    <property type="match status" value="1"/>
</dbReference>